<evidence type="ECO:0000256" key="4">
    <source>
        <dbReference type="PIRNR" id="PIRNR037489"/>
    </source>
</evidence>
<protein>
    <recommendedName>
        <fullName evidence="2 4">GTP cyclohydrolase 1 type 2 homolog</fullName>
    </recommendedName>
</protein>
<feature type="binding site" evidence="5">
    <location>
        <position position="67"/>
    </location>
    <ligand>
        <name>a divalent metal cation</name>
        <dbReference type="ChEBI" id="CHEBI:60240"/>
        <label>1</label>
    </ligand>
</feature>
<dbReference type="RefSeq" id="WP_019225728.1">
    <property type="nucleotide sequence ID" value="NZ_CP046996.1"/>
</dbReference>
<dbReference type="InterPro" id="IPR017221">
    <property type="entry name" value="DUF34/NIF3_bac"/>
</dbReference>
<dbReference type="Gene3D" id="3.30.70.120">
    <property type="match status" value="1"/>
</dbReference>
<dbReference type="PANTHER" id="PTHR13799">
    <property type="entry name" value="NGG1 INTERACTING FACTOR 3"/>
    <property type="match status" value="1"/>
</dbReference>
<dbReference type="Proteomes" id="UP000430508">
    <property type="component" value="Chromosome"/>
</dbReference>
<dbReference type="FunFam" id="3.40.1390.30:FF:000001">
    <property type="entry name" value="GTP cyclohydrolase 1 type 2"/>
    <property type="match status" value="1"/>
</dbReference>
<dbReference type="AlphaFoldDB" id="A0A857DHI7"/>
<evidence type="ECO:0000256" key="1">
    <source>
        <dbReference type="ARBA" id="ARBA00006964"/>
    </source>
</evidence>
<dbReference type="PANTHER" id="PTHR13799:SF14">
    <property type="entry name" value="GTP CYCLOHYDROLASE 1 TYPE 2 HOMOLOG"/>
    <property type="match status" value="1"/>
</dbReference>
<evidence type="ECO:0000256" key="5">
    <source>
        <dbReference type="PIRSR" id="PIRSR602678-1"/>
    </source>
</evidence>
<dbReference type="EMBL" id="CP046996">
    <property type="protein sequence ID" value="QGZ99764.1"/>
    <property type="molecule type" value="Genomic_DNA"/>
</dbReference>
<comment type="similarity">
    <text evidence="1 4">Belongs to the GTP cyclohydrolase I type 2/NIF3 family.</text>
</comment>
<sequence>MAVSVGQVEQLIEKIAPRSWAEDWDNPGLLVGSSAQRVNKILLTLDGTMEAVEEAVSEKAELIVSHHPLLFKPLKNLRMDNQAALAPLSLFRNGISYYAAHTNLDQSYLSSSLTFAEMLGLQKKEFLETTSAEKLIKIVTFVPEEHVETIRKALTAEGVGSGITDGEHSDAYSECFFQTNGEGMFRALDGAEPTIGKVGELTRVPEIRLESIVEERSLGRAIKALHKAHPYEEPAYDLIPLRNTGKPRGYGVIGTLLKPVRLADLWEGFLKQLTEKYGHDCSSVRLAGDPDRKIKKIAILNGSGSSFVAKAAFKGADLYITGEIGYHNVLDCLESGMAVGELGHFLSEIPMIHALYDYIRADRTMDDVEVVISAASKIPWLKR</sequence>
<keyword evidence="3 4" id="KW-0479">Metal-binding</keyword>
<accession>A0A857DHI7</accession>
<dbReference type="InterPro" id="IPR036069">
    <property type="entry name" value="DUF34/NIF3_sf"/>
</dbReference>
<proteinExistence type="inferred from homology"/>
<feature type="binding site" evidence="5">
    <location>
        <position position="348"/>
    </location>
    <ligand>
        <name>a divalent metal cation</name>
        <dbReference type="ChEBI" id="CHEBI:60240"/>
        <label>1</label>
    </ligand>
</feature>
<reference evidence="6 7" key="1">
    <citation type="submission" date="2019-12" db="EMBL/GenBank/DDBJ databases">
        <title>Sequence classification of anaerobic respiratory reductive dehalogenases: First we see many, then we see few.</title>
        <authorList>
            <person name="Molenda O."/>
            <person name="Puentes Jacome L.A."/>
            <person name="Cao X."/>
            <person name="Nesbo C.L."/>
            <person name="Tang S."/>
            <person name="Morson N."/>
            <person name="Patron J."/>
            <person name="Lomheim L."/>
            <person name="Wishart D.S."/>
            <person name="Edwards E.A."/>
        </authorList>
    </citation>
    <scope>NUCLEOTIDE SEQUENCE [LARGE SCALE GENOMIC DNA]</scope>
    <source>
        <strain evidence="6 7">12DCA</strain>
    </source>
</reference>
<dbReference type="NCBIfam" id="TIGR00486">
    <property type="entry name" value="YbgI_SA1388"/>
    <property type="match status" value="1"/>
</dbReference>
<dbReference type="InterPro" id="IPR002678">
    <property type="entry name" value="DUF34/NIF3"/>
</dbReference>
<evidence type="ECO:0000313" key="7">
    <source>
        <dbReference type="Proteomes" id="UP000430508"/>
    </source>
</evidence>
<dbReference type="GO" id="GO:0046872">
    <property type="term" value="F:metal ion binding"/>
    <property type="evidence" value="ECO:0007669"/>
    <property type="project" value="UniProtKB-UniRule"/>
</dbReference>
<evidence type="ECO:0000256" key="3">
    <source>
        <dbReference type="ARBA" id="ARBA00022723"/>
    </source>
</evidence>
<dbReference type="Pfam" id="PF01784">
    <property type="entry name" value="DUF34_NIF3"/>
    <property type="match status" value="1"/>
</dbReference>
<dbReference type="Gene3D" id="3.40.1390.30">
    <property type="entry name" value="NIF3 (NGG1p interacting factor 3)-like"/>
    <property type="match status" value="1"/>
</dbReference>
<evidence type="ECO:0000313" key="6">
    <source>
        <dbReference type="EMBL" id="QGZ99764.1"/>
    </source>
</evidence>
<dbReference type="PIRSF" id="PIRSF037489">
    <property type="entry name" value="UCP037489_NIF3_YqfO"/>
    <property type="match status" value="1"/>
</dbReference>
<dbReference type="GO" id="GO:0005737">
    <property type="term" value="C:cytoplasm"/>
    <property type="evidence" value="ECO:0007669"/>
    <property type="project" value="TreeGrafter"/>
</dbReference>
<gene>
    <name evidence="6" type="ORF">GQ588_03405</name>
</gene>
<feature type="binding site" evidence="5">
    <location>
        <position position="105"/>
    </location>
    <ligand>
        <name>a divalent metal cation</name>
        <dbReference type="ChEBI" id="CHEBI:60240"/>
        <label>1</label>
    </ligand>
</feature>
<dbReference type="SUPFAM" id="SSF102705">
    <property type="entry name" value="NIF3 (NGG1p interacting factor 3)-like"/>
    <property type="match status" value="1"/>
</dbReference>
<evidence type="ECO:0000256" key="2">
    <source>
        <dbReference type="ARBA" id="ARBA00022112"/>
    </source>
</evidence>
<feature type="binding site" evidence="5">
    <location>
        <position position="66"/>
    </location>
    <ligand>
        <name>a divalent metal cation</name>
        <dbReference type="ChEBI" id="CHEBI:60240"/>
        <label>1</label>
    </ligand>
</feature>
<organism evidence="6 7">
    <name type="scientific">Dehalobacter restrictus</name>
    <dbReference type="NCBI Taxonomy" id="55583"/>
    <lineage>
        <taxon>Bacteria</taxon>
        <taxon>Bacillati</taxon>
        <taxon>Bacillota</taxon>
        <taxon>Clostridia</taxon>
        <taxon>Eubacteriales</taxon>
        <taxon>Desulfitobacteriaceae</taxon>
        <taxon>Dehalobacter</taxon>
    </lineage>
</organism>
<name>A0A857DHI7_9FIRM</name>
<feature type="binding site" evidence="5">
    <location>
        <position position="344"/>
    </location>
    <ligand>
        <name>a divalent metal cation</name>
        <dbReference type="ChEBI" id="CHEBI:60240"/>
        <label>1</label>
    </ligand>
</feature>
<dbReference type="InterPro" id="IPR015867">
    <property type="entry name" value="N-reg_PII/ATP_PRibTrfase_C"/>
</dbReference>